<dbReference type="InterPro" id="IPR029069">
    <property type="entry name" value="HotDog_dom_sf"/>
</dbReference>
<dbReference type="PRINTS" id="PR00081">
    <property type="entry name" value="GDHRDH"/>
</dbReference>
<dbReference type="Gene3D" id="3.10.129.10">
    <property type="entry name" value="Hotdog Thioesterase"/>
    <property type="match status" value="2"/>
</dbReference>
<evidence type="ECO:0000313" key="13">
    <source>
        <dbReference type="Proteomes" id="UP000236544"/>
    </source>
</evidence>
<dbReference type="SUPFAM" id="SSF54637">
    <property type="entry name" value="Thioesterase/thiol ester dehydrase-isomerase"/>
    <property type="match status" value="2"/>
</dbReference>
<keyword evidence="6" id="KW-0560">Oxidoreductase</keyword>
<dbReference type="AlphaFoldDB" id="A0A0P1KL29"/>
<evidence type="ECO:0000313" key="12">
    <source>
        <dbReference type="EMBL" id="CUS20596.1"/>
    </source>
</evidence>
<dbReference type="GO" id="GO:0016853">
    <property type="term" value="F:isomerase activity"/>
    <property type="evidence" value="ECO:0007669"/>
    <property type="project" value="UniProtKB-KW"/>
</dbReference>
<dbReference type="SUPFAM" id="SSF51735">
    <property type="entry name" value="NAD(P)-binding Rossmann-fold domains"/>
    <property type="match status" value="2"/>
</dbReference>
<evidence type="ECO:0000256" key="3">
    <source>
        <dbReference type="ARBA" id="ARBA00006484"/>
    </source>
</evidence>
<evidence type="ECO:0000256" key="4">
    <source>
        <dbReference type="ARBA" id="ARBA00022832"/>
    </source>
</evidence>
<comment type="subcellular location">
    <subcellularLocation>
        <location evidence="1">Peroxisome</location>
    </subcellularLocation>
</comment>
<dbReference type="Pfam" id="PF01575">
    <property type="entry name" value="MaoC_dehydratas"/>
    <property type="match status" value="1"/>
</dbReference>
<keyword evidence="5" id="KW-0521">NADP</keyword>
<evidence type="ECO:0000256" key="1">
    <source>
        <dbReference type="ARBA" id="ARBA00004275"/>
    </source>
</evidence>
<dbReference type="SMART" id="SM00822">
    <property type="entry name" value="PKS_KR"/>
    <property type="match status" value="1"/>
</dbReference>
<keyword evidence="10" id="KW-0456">Lyase</keyword>
<evidence type="ECO:0000256" key="8">
    <source>
        <dbReference type="ARBA" id="ARBA00023140"/>
    </source>
</evidence>
<evidence type="ECO:0000256" key="10">
    <source>
        <dbReference type="ARBA" id="ARBA00023239"/>
    </source>
</evidence>
<dbReference type="InterPro" id="IPR020904">
    <property type="entry name" value="Sc_DH/Rdtase_CS"/>
</dbReference>
<evidence type="ECO:0000256" key="7">
    <source>
        <dbReference type="ARBA" id="ARBA00023098"/>
    </source>
</evidence>
<dbReference type="InterPro" id="IPR036291">
    <property type="entry name" value="NAD(P)-bd_dom_sf"/>
</dbReference>
<dbReference type="CDD" id="cd05353">
    <property type="entry name" value="hydroxyacyl-CoA-like_DH_SDR_c-like"/>
    <property type="match status" value="2"/>
</dbReference>
<keyword evidence="13" id="KW-1185">Reference proteome</keyword>
<dbReference type="FunFam" id="3.40.50.720:FF:000410">
    <property type="entry name" value="Peroxisomal multifunctional beta-oxidation protein"/>
    <property type="match status" value="1"/>
</dbReference>
<dbReference type="InterPro" id="IPR002347">
    <property type="entry name" value="SDR_fam"/>
</dbReference>
<dbReference type="Gene3D" id="3.40.50.720">
    <property type="entry name" value="NAD(P)-binding Rossmann-like Domain"/>
    <property type="match status" value="2"/>
</dbReference>
<dbReference type="GO" id="GO:0016491">
    <property type="term" value="F:oxidoreductase activity"/>
    <property type="evidence" value="ECO:0007669"/>
    <property type="project" value="UniProtKB-KW"/>
</dbReference>
<evidence type="ECO:0000259" key="11">
    <source>
        <dbReference type="SMART" id="SM00822"/>
    </source>
</evidence>
<dbReference type="CDD" id="cd03448">
    <property type="entry name" value="HDE_HSD"/>
    <property type="match status" value="1"/>
</dbReference>
<dbReference type="Pfam" id="PF00106">
    <property type="entry name" value="adh_short"/>
    <property type="match status" value="2"/>
</dbReference>
<dbReference type="GO" id="GO:0005777">
    <property type="term" value="C:peroxisome"/>
    <property type="evidence" value="ECO:0007669"/>
    <property type="project" value="UniProtKB-SubCell"/>
</dbReference>
<evidence type="ECO:0000256" key="6">
    <source>
        <dbReference type="ARBA" id="ARBA00023002"/>
    </source>
</evidence>
<dbReference type="PANTHER" id="PTHR45024:SF2">
    <property type="entry name" value="SCP2 DOMAIN-CONTAINING PROTEIN"/>
    <property type="match status" value="1"/>
</dbReference>
<dbReference type="GO" id="GO:0004300">
    <property type="term" value="F:enoyl-CoA hydratase activity"/>
    <property type="evidence" value="ECO:0007669"/>
    <property type="project" value="UniProtKB-ARBA"/>
</dbReference>
<dbReference type="OrthoDB" id="3592703at2759"/>
<evidence type="ECO:0000256" key="5">
    <source>
        <dbReference type="ARBA" id="ARBA00022857"/>
    </source>
</evidence>
<reference evidence="13" key="1">
    <citation type="submission" date="2015-10" db="EMBL/GenBank/DDBJ databases">
        <authorList>
            <person name="Devillers H."/>
        </authorList>
    </citation>
    <scope>NUCLEOTIDE SEQUENCE [LARGE SCALE GENOMIC DNA]</scope>
</reference>
<keyword evidence="7" id="KW-0443">Lipid metabolism</keyword>
<dbReference type="InterPro" id="IPR054357">
    <property type="entry name" value="MFE-2_N"/>
</dbReference>
<dbReference type="Pfam" id="PF22622">
    <property type="entry name" value="MFE-2_hydrat-2_N"/>
    <property type="match status" value="1"/>
</dbReference>
<dbReference type="UniPathway" id="UPA00659"/>
<keyword evidence="8" id="KW-0576">Peroxisome</keyword>
<keyword evidence="9" id="KW-0413">Isomerase</keyword>
<dbReference type="InterPro" id="IPR002539">
    <property type="entry name" value="MaoC-like_dom"/>
</dbReference>
<dbReference type="InterPro" id="IPR051687">
    <property type="entry name" value="Peroxisomal_Beta-Oxidation"/>
</dbReference>
<dbReference type="FunFam" id="3.40.50.720:FF:000084">
    <property type="entry name" value="Short-chain dehydrogenase reductase"/>
    <property type="match status" value="1"/>
</dbReference>
<comment type="pathway">
    <text evidence="2">Lipid metabolism; fatty acid beta-oxidation.</text>
</comment>
<dbReference type="InterPro" id="IPR057326">
    <property type="entry name" value="KR_dom"/>
</dbReference>
<dbReference type="GO" id="GO:0006635">
    <property type="term" value="P:fatty acid beta-oxidation"/>
    <property type="evidence" value="ECO:0007669"/>
    <property type="project" value="UniProtKB-UniPathway"/>
</dbReference>
<dbReference type="PRINTS" id="PR00080">
    <property type="entry name" value="SDRFAMILY"/>
</dbReference>
<dbReference type="EMBL" id="LN890560">
    <property type="protein sequence ID" value="CUS20596.1"/>
    <property type="molecule type" value="Genomic_DNA"/>
</dbReference>
<keyword evidence="4" id="KW-0276">Fatty acid metabolism</keyword>
<name>A0A0P1KL29_9SACH</name>
<dbReference type="PANTHER" id="PTHR45024">
    <property type="entry name" value="DEHYDROGENASES, SHORT CHAIN"/>
    <property type="match status" value="1"/>
</dbReference>
<organism evidence="12 13">
    <name type="scientific">Lachancea quebecensis</name>
    <dbReference type="NCBI Taxonomy" id="1654605"/>
    <lineage>
        <taxon>Eukaryota</taxon>
        <taxon>Fungi</taxon>
        <taxon>Dikarya</taxon>
        <taxon>Ascomycota</taxon>
        <taxon>Saccharomycotina</taxon>
        <taxon>Saccharomycetes</taxon>
        <taxon>Saccharomycetales</taxon>
        <taxon>Saccharomycetaceae</taxon>
        <taxon>Lachancea</taxon>
    </lineage>
</organism>
<gene>
    <name evidence="12" type="ORF">LAQU0_S01e10220g</name>
</gene>
<protein>
    <submittedName>
        <fullName evidence="12">LAQU0S01e10220g1_1</fullName>
    </submittedName>
</protein>
<dbReference type="PROSITE" id="PS00061">
    <property type="entry name" value="ADH_SHORT"/>
    <property type="match status" value="2"/>
</dbReference>
<evidence type="ECO:0000256" key="2">
    <source>
        <dbReference type="ARBA" id="ARBA00005005"/>
    </source>
</evidence>
<proteinExistence type="inferred from homology"/>
<comment type="similarity">
    <text evidence="3">Belongs to the short-chain dehydrogenases/reductases (SDR) family.</text>
</comment>
<dbReference type="Proteomes" id="UP000236544">
    <property type="component" value="Unassembled WGS sequence"/>
</dbReference>
<sequence length="906" mass="99209">MSDNKMTDNKMSFKGRVVIITGAGGGLGRIYALEFAKRGAKVVVNDLGGSLGGEGQNSRAADVVVSEISEKFKAEAVANYDSVTENAQGIVQAALNNFGRVDIIINNAGILKDSSFVKMNSSAFASVVDVHLNGAYRLTRAAWPHMKEQGFGRIINTCSPAGLYGNFGQANYSAAKMGLVGLSETLAKEGYKYNIRVNCIVPLARSRMTEKVVPPPILKQLAPEKIAPLVMYLTHESTEVTNSIFELAAGFYSQIRWERSSGQIFNPDPESFTAEAILNKWSSICDYKDKPFNNTQHPTQLSDYNALIAKARRLPPNEQGRQPIQSLKGKVVIVTGAGGGLGKSHALAFAKYGAKVVVNDIKDPDSVVAVIKEMYGRGRAVPDKHDIVKSPNEVVETALKAFGTVDILVNNAGVLRDRSFMKMTDEEWDIVLKVHLFSTFGLSKAVWPVFLKQKSGCIINTTSTSGIYGNFGQANYAAAKAAVLGLSKTLSLEGSKHNIKVNVVAPHAETAMTKTIFSKKELGNHFDPSQVSPFFVLLASGELDTKTAKPVTGQLFEVGGGWCGQTRWQRSKGIVSLQPTPEFLRDNWKKVVDFSHCTHPYSAQDSTMTILQSVALESKSASKSASTKDVFQYSERDVILYNLGLGCSSTELNYCYENDPNFQVLPTFAVIPFMTSGNSIKLESLVDDFNYAFLLHGEQYIKLNKFPLPTKATLKTKAEPIQVDDKSGRAALVVGGYQTVIAETNEPLFYNEASFFIRGAHVPKEKLLKGNRPKFAVQPFKAPSSKPDFEKIVSTDLNQAAIYRLSGDLNPLHIDPDMAKLAKFPRPILHGLCTLGITGKALFEEFGQYKEFKVRFTNAVYPGDRLKIQAWKQQDGVIIFQTVDLDQNYVVLDNAAMKVVGSQANL</sequence>
<feature type="domain" description="Ketoreductase" evidence="11">
    <location>
        <begin position="16"/>
        <end position="206"/>
    </location>
</feature>
<accession>A0A0P1KL29</accession>
<evidence type="ECO:0000256" key="9">
    <source>
        <dbReference type="ARBA" id="ARBA00023235"/>
    </source>
</evidence>